<dbReference type="EMBL" id="BMEG01000003">
    <property type="protein sequence ID" value="GGD69783.1"/>
    <property type="molecule type" value="Genomic_DNA"/>
</dbReference>
<gene>
    <name evidence="3" type="ORF">BG57_30730</name>
    <name evidence="2" type="ORF">GCM10010985_25340</name>
</gene>
<evidence type="ECO:0000259" key="1">
    <source>
        <dbReference type="PROSITE" id="PS51186"/>
    </source>
</evidence>
<evidence type="ECO:0000313" key="2">
    <source>
        <dbReference type="EMBL" id="GGD69783.1"/>
    </source>
</evidence>
<comment type="caution">
    <text evidence="3">The sequence shown here is derived from an EMBL/GenBank/DDBJ whole genome shotgun (WGS) entry which is preliminary data.</text>
</comment>
<feature type="domain" description="N-acetyltransferase" evidence="1">
    <location>
        <begin position="8"/>
        <end position="156"/>
    </location>
</feature>
<dbReference type="STRING" id="1071679.BG57_30730"/>
<dbReference type="InterPro" id="IPR016181">
    <property type="entry name" value="Acyl_CoA_acyltransferase"/>
</dbReference>
<evidence type="ECO:0000313" key="3">
    <source>
        <dbReference type="EMBL" id="KDR25305.1"/>
    </source>
</evidence>
<reference evidence="5" key="3">
    <citation type="journal article" date="2019" name="Int. J. Syst. Evol. Microbiol.">
        <title>The Global Catalogue of Microorganisms (GCM) 10K type strain sequencing project: providing services to taxonomists for standard genome sequencing and annotation.</title>
        <authorList>
            <consortium name="The Broad Institute Genomics Platform"/>
            <consortium name="The Broad Institute Genome Sequencing Center for Infectious Disease"/>
            <person name="Wu L."/>
            <person name="Ma J."/>
        </authorList>
    </citation>
    <scope>NUCLEOTIDE SEQUENCE [LARGE SCALE GENOMIC DNA]</scope>
    <source>
        <strain evidence="5">CGMCC 1.11013</strain>
    </source>
</reference>
<reference evidence="2" key="1">
    <citation type="journal article" date="2014" name="Int. J. Syst. Evol. Microbiol.">
        <title>Complete genome of a new Firmicutes species belonging to the dominant human colonic microbiota ('Ruminococcus bicirculans') reveals two chromosomes and a selective capacity to utilize plant glucans.</title>
        <authorList>
            <consortium name="NISC Comparative Sequencing Program"/>
            <person name="Wegmann U."/>
            <person name="Louis P."/>
            <person name="Goesmann A."/>
            <person name="Henrissat B."/>
            <person name="Duncan S.H."/>
            <person name="Flint H.J."/>
        </authorList>
    </citation>
    <scope>NUCLEOTIDE SEQUENCE</scope>
    <source>
        <strain evidence="2">CGMCC 1.11013</strain>
    </source>
</reference>
<name>A0A069NAD2_9BURK</name>
<sequence length="157" mass="17482">MTDMDTTVVVRKEEPWSPEAQTLLDEMDAAQALFYGASGRSHWFNEEVSAARGTFVVVRTTDGFALGCGALRRWNYSVAEITYLYSRVHEGGIERVLLSRLELDAAALGYAGVVIEADRANRRAIAFCERNGFRERSFTSGCVRPLPTVLFEKALLP</sequence>
<keyword evidence="5" id="KW-1185">Reference proteome</keyword>
<evidence type="ECO:0000313" key="5">
    <source>
        <dbReference type="Proteomes" id="UP000597138"/>
    </source>
</evidence>
<dbReference type="InterPro" id="IPR000182">
    <property type="entry name" value="GNAT_dom"/>
</dbReference>
<dbReference type="Proteomes" id="UP000027439">
    <property type="component" value="Unassembled WGS sequence"/>
</dbReference>
<accession>A0A069NAD2</accession>
<dbReference type="EMBL" id="JFHE01000078">
    <property type="protein sequence ID" value="KDR25305.1"/>
    <property type="molecule type" value="Genomic_DNA"/>
</dbReference>
<reference evidence="2" key="4">
    <citation type="submission" date="2024-05" db="EMBL/GenBank/DDBJ databases">
        <authorList>
            <person name="Sun Q."/>
            <person name="Zhou Y."/>
        </authorList>
    </citation>
    <scope>NUCLEOTIDE SEQUENCE</scope>
    <source>
        <strain evidence="2">CGMCC 1.11013</strain>
    </source>
</reference>
<dbReference type="GO" id="GO:0016747">
    <property type="term" value="F:acyltransferase activity, transferring groups other than amino-acyl groups"/>
    <property type="evidence" value="ECO:0007669"/>
    <property type="project" value="InterPro"/>
</dbReference>
<keyword evidence="3" id="KW-0808">Transferase</keyword>
<organism evidence="3 4">
    <name type="scientific">Caballeronia grimmiae</name>
    <dbReference type="NCBI Taxonomy" id="1071679"/>
    <lineage>
        <taxon>Bacteria</taxon>
        <taxon>Pseudomonadati</taxon>
        <taxon>Pseudomonadota</taxon>
        <taxon>Betaproteobacteria</taxon>
        <taxon>Burkholderiales</taxon>
        <taxon>Burkholderiaceae</taxon>
        <taxon>Caballeronia</taxon>
    </lineage>
</organism>
<reference evidence="3 4" key="2">
    <citation type="submission" date="2014-03" db="EMBL/GenBank/DDBJ databases">
        <title>Draft Genome Sequences of Four Burkholderia Strains.</title>
        <authorList>
            <person name="Liu X.Y."/>
            <person name="Li C.X."/>
            <person name="Xu J.H."/>
        </authorList>
    </citation>
    <scope>NUCLEOTIDE SEQUENCE [LARGE SCALE GENOMIC DNA]</scope>
    <source>
        <strain evidence="3 4">R27</strain>
    </source>
</reference>
<dbReference type="SUPFAM" id="SSF55729">
    <property type="entry name" value="Acyl-CoA N-acyltransferases (Nat)"/>
    <property type="match status" value="1"/>
</dbReference>
<dbReference type="Proteomes" id="UP000597138">
    <property type="component" value="Unassembled WGS sequence"/>
</dbReference>
<dbReference type="AlphaFoldDB" id="A0A069NAD2"/>
<dbReference type="PROSITE" id="PS51186">
    <property type="entry name" value="GNAT"/>
    <property type="match status" value="1"/>
</dbReference>
<dbReference type="Gene3D" id="3.40.630.30">
    <property type="match status" value="1"/>
</dbReference>
<evidence type="ECO:0000313" key="4">
    <source>
        <dbReference type="Proteomes" id="UP000027439"/>
    </source>
</evidence>
<dbReference type="eggNOG" id="COG0456">
    <property type="taxonomic scope" value="Bacteria"/>
</dbReference>
<protein>
    <submittedName>
        <fullName evidence="2 3">Acetyltransferase</fullName>
    </submittedName>
</protein>
<proteinExistence type="predicted"/>